<evidence type="ECO:0008006" key="3">
    <source>
        <dbReference type="Google" id="ProtNLM"/>
    </source>
</evidence>
<comment type="caution">
    <text evidence="1">The sequence shown here is derived from an EMBL/GenBank/DDBJ whole genome shotgun (WGS) entry which is preliminary data.</text>
</comment>
<dbReference type="AlphaFoldDB" id="A0A9D4HQ03"/>
<protein>
    <recommendedName>
        <fullName evidence="3">Peptidase S1 domain-containing protein</fullName>
    </recommendedName>
</protein>
<evidence type="ECO:0000313" key="2">
    <source>
        <dbReference type="Proteomes" id="UP000828390"/>
    </source>
</evidence>
<dbReference type="EMBL" id="JAIWYP010000012">
    <property type="protein sequence ID" value="KAH3726715.1"/>
    <property type="molecule type" value="Genomic_DNA"/>
</dbReference>
<reference evidence="1" key="2">
    <citation type="submission" date="2020-11" db="EMBL/GenBank/DDBJ databases">
        <authorList>
            <person name="McCartney M.A."/>
            <person name="Auch B."/>
            <person name="Kono T."/>
            <person name="Mallez S."/>
            <person name="Becker A."/>
            <person name="Gohl D.M."/>
            <person name="Silverstein K.A.T."/>
            <person name="Koren S."/>
            <person name="Bechman K.B."/>
            <person name="Herman A."/>
            <person name="Abrahante J.E."/>
            <person name="Garbe J."/>
        </authorList>
    </citation>
    <scope>NUCLEOTIDE SEQUENCE</scope>
    <source>
        <strain evidence="1">Duluth1</strain>
        <tissue evidence="1">Whole animal</tissue>
    </source>
</reference>
<dbReference type="SUPFAM" id="SSF50494">
    <property type="entry name" value="Trypsin-like serine proteases"/>
    <property type="match status" value="1"/>
</dbReference>
<accession>A0A9D4HQ03</accession>
<proteinExistence type="predicted"/>
<name>A0A9D4HQ03_DREPO</name>
<keyword evidence="2" id="KW-1185">Reference proteome</keyword>
<gene>
    <name evidence="1" type="ORF">DPMN_052584</name>
</gene>
<dbReference type="Proteomes" id="UP000828390">
    <property type="component" value="Unassembled WGS sequence"/>
</dbReference>
<sequence length="350" mass="39201">MREIKNKETEETSHFEAYLELYVHAKGYIPIQEDPFEKNYNGIAVHVRDGVFLPYTKHADDIHDNIRMGCAISRKKERSGTLGLFFEHVQYGMCGIASAHVLLCDKELEQCTMQMGKYVPQDQKEVYQLRFPDMIGQLVEVIYKKGNTSLPGIEIGVIAIEKRKPENGRFPDPKRGKQLDINYSSGKADKPRANNLKCVKFGSATNYTFGIIERLTLPNVARTLAWTLKSGLIELTLYNQLRIDPTETTEPFADFGDSGAPVFVIDGDGQPVCVGIVAGGISDSRTVMVTPITVILEELGISKFKTFKPNLEKLQQDMHAIKHQLSELHAIKHQLSELAQHLLSPSSANP</sequence>
<dbReference type="InterPro" id="IPR009003">
    <property type="entry name" value="Peptidase_S1_PA"/>
</dbReference>
<evidence type="ECO:0000313" key="1">
    <source>
        <dbReference type="EMBL" id="KAH3726715.1"/>
    </source>
</evidence>
<reference evidence="1" key="1">
    <citation type="journal article" date="2019" name="bioRxiv">
        <title>The Genome of the Zebra Mussel, Dreissena polymorpha: A Resource for Invasive Species Research.</title>
        <authorList>
            <person name="McCartney M.A."/>
            <person name="Auch B."/>
            <person name="Kono T."/>
            <person name="Mallez S."/>
            <person name="Zhang Y."/>
            <person name="Obille A."/>
            <person name="Becker A."/>
            <person name="Abrahante J.E."/>
            <person name="Garbe J."/>
            <person name="Badalamenti J.P."/>
            <person name="Herman A."/>
            <person name="Mangelson H."/>
            <person name="Liachko I."/>
            <person name="Sullivan S."/>
            <person name="Sone E.D."/>
            <person name="Koren S."/>
            <person name="Silverstein K.A.T."/>
            <person name="Beckman K.B."/>
            <person name="Gohl D.M."/>
        </authorList>
    </citation>
    <scope>NUCLEOTIDE SEQUENCE</scope>
    <source>
        <strain evidence="1">Duluth1</strain>
        <tissue evidence="1">Whole animal</tissue>
    </source>
</reference>
<organism evidence="1 2">
    <name type="scientific">Dreissena polymorpha</name>
    <name type="common">Zebra mussel</name>
    <name type="synonym">Mytilus polymorpha</name>
    <dbReference type="NCBI Taxonomy" id="45954"/>
    <lineage>
        <taxon>Eukaryota</taxon>
        <taxon>Metazoa</taxon>
        <taxon>Spiralia</taxon>
        <taxon>Lophotrochozoa</taxon>
        <taxon>Mollusca</taxon>
        <taxon>Bivalvia</taxon>
        <taxon>Autobranchia</taxon>
        <taxon>Heteroconchia</taxon>
        <taxon>Euheterodonta</taxon>
        <taxon>Imparidentia</taxon>
        <taxon>Neoheterodontei</taxon>
        <taxon>Myida</taxon>
        <taxon>Dreissenoidea</taxon>
        <taxon>Dreissenidae</taxon>
        <taxon>Dreissena</taxon>
    </lineage>
</organism>